<protein>
    <recommendedName>
        <fullName evidence="11">C2H2-type domain-containing protein</fullName>
    </recommendedName>
</protein>
<dbReference type="SUPFAM" id="SSF57667">
    <property type="entry name" value="beta-beta-alpha zinc fingers"/>
    <property type="match status" value="1"/>
</dbReference>
<feature type="domain" description="C2H2-type" evidence="11">
    <location>
        <begin position="370"/>
        <end position="398"/>
    </location>
</feature>
<dbReference type="AlphaFoldDB" id="A0A1E1W2D9"/>
<accession>A0A1E1W2D9</accession>
<dbReference type="PANTHER" id="PTHR24388:SF54">
    <property type="entry name" value="PROTEIN ESCARGOT"/>
    <property type="match status" value="1"/>
</dbReference>
<comment type="subcellular location">
    <subcellularLocation>
        <location evidence="1">Nucleus</location>
    </subcellularLocation>
</comment>
<evidence type="ECO:0000256" key="2">
    <source>
        <dbReference type="ARBA" id="ARBA00022723"/>
    </source>
</evidence>
<evidence type="ECO:0000256" key="10">
    <source>
        <dbReference type="SAM" id="MobiDB-lite"/>
    </source>
</evidence>
<keyword evidence="6" id="KW-0238">DNA-binding</keyword>
<evidence type="ECO:0000313" key="12">
    <source>
        <dbReference type="EMBL" id="JAT81145.1"/>
    </source>
</evidence>
<dbReference type="GO" id="GO:0008270">
    <property type="term" value="F:zinc ion binding"/>
    <property type="evidence" value="ECO:0007669"/>
    <property type="project" value="UniProtKB-KW"/>
</dbReference>
<keyword evidence="4 9" id="KW-0863">Zinc-finger</keyword>
<dbReference type="GO" id="GO:0000981">
    <property type="term" value="F:DNA-binding transcription factor activity, RNA polymerase II-specific"/>
    <property type="evidence" value="ECO:0007669"/>
    <property type="project" value="TreeGrafter"/>
</dbReference>
<evidence type="ECO:0000259" key="11">
    <source>
        <dbReference type="PROSITE" id="PS50157"/>
    </source>
</evidence>
<evidence type="ECO:0000256" key="6">
    <source>
        <dbReference type="ARBA" id="ARBA00023125"/>
    </source>
</evidence>
<dbReference type="PANTHER" id="PTHR24388">
    <property type="entry name" value="ZINC FINGER PROTEIN"/>
    <property type="match status" value="1"/>
</dbReference>
<proteinExistence type="inferred from homology"/>
<dbReference type="PROSITE" id="PS50157">
    <property type="entry name" value="ZINC_FINGER_C2H2_2"/>
    <property type="match status" value="2"/>
</dbReference>
<organism evidence="12">
    <name type="scientific">Pectinophora gossypiella</name>
    <name type="common">Cotton pink bollworm</name>
    <name type="synonym">Depressaria gossypiella</name>
    <dbReference type="NCBI Taxonomy" id="13191"/>
    <lineage>
        <taxon>Eukaryota</taxon>
        <taxon>Metazoa</taxon>
        <taxon>Ecdysozoa</taxon>
        <taxon>Arthropoda</taxon>
        <taxon>Hexapoda</taxon>
        <taxon>Insecta</taxon>
        <taxon>Pterygota</taxon>
        <taxon>Neoptera</taxon>
        <taxon>Endopterygota</taxon>
        <taxon>Lepidoptera</taxon>
        <taxon>Glossata</taxon>
        <taxon>Ditrysia</taxon>
        <taxon>Gelechioidea</taxon>
        <taxon>Gelechiidae</taxon>
        <taxon>Apatetrinae</taxon>
        <taxon>Pectinophora</taxon>
    </lineage>
</organism>
<dbReference type="InterPro" id="IPR036236">
    <property type="entry name" value="Znf_C2H2_sf"/>
</dbReference>
<sequence length="455" mass="52828">MMEDDGEIEYLDEDENLVQQYVQNLQSLPVIEYVRSVDDIQNQIDPLLVERKIVESKRKHRSDEDSDYVPGEDLPQRKKRKLPTKRTQYTLKPVASKSMYYVNHNTAHTNKTYVEKLKNLPNLTVKKQDVARKYERRFLIKEKRPGPPQKKPTPLYSIVERKKLDIKIPDYDDPLCLPVKAIKKDDNDLRRLRNWNNLCLDQFKKCDGSLRVDKGTVVSSTKTIVLRNVKNKTTGKIDTTIWGKSTTENENGEKKTETFSSILPKYREKKMLGSYQLLPGHPKYNKHVCEAILTKEDQKDGDILVVYKPKEAVSAVYRMLGGQNSEDMEYEEDETKEKRVLKEVACCKVCAPCFQASWRGVRRKTDQDGVKCHMCSRNFVSVYNLLTHLKTNHTPQDVRKNRGIISRTLASVVGYHYKCRVCQEQFLSIKSLRKHVTKHQGVEIFKCEVGNHMAS</sequence>
<gene>
    <name evidence="12" type="ORF">g.10103</name>
</gene>
<name>A0A1E1W2D9_PECGO</name>
<dbReference type="InterPro" id="IPR013087">
    <property type="entry name" value="Znf_C2H2_type"/>
</dbReference>
<evidence type="ECO:0000256" key="5">
    <source>
        <dbReference type="ARBA" id="ARBA00022833"/>
    </source>
</evidence>
<dbReference type="Gene3D" id="3.30.160.60">
    <property type="entry name" value="Classic Zinc Finger"/>
    <property type="match status" value="1"/>
</dbReference>
<dbReference type="OrthoDB" id="7489838at2759"/>
<dbReference type="PROSITE" id="PS00028">
    <property type="entry name" value="ZINC_FINGER_C2H2_1"/>
    <property type="match status" value="2"/>
</dbReference>
<evidence type="ECO:0000256" key="4">
    <source>
        <dbReference type="ARBA" id="ARBA00022771"/>
    </source>
</evidence>
<keyword evidence="2" id="KW-0479">Metal-binding</keyword>
<dbReference type="GO" id="GO:0000978">
    <property type="term" value="F:RNA polymerase II cis-regulatory region sequence-specific DNA binding"/>
    <property type="evidence" value="ECO:0007669"/>
    <property type="project" value="TreeGrafter"/>
</dbReference>
<comment type="similarity">
    <text evidence="8">Belongs to the snail C2H2-type zinc-finger protein family.</text>
</comment>
<keyword evidence="5" id="KW-0862">Zinc</keyword>
<evidence type="ECO:0000256" key="3">
    <source>
        <dbReference type="ARBA" id="ARBA00022737"/>
    </source>
</evidence>
<dbReference type="GO" id="GO:0005634">
    <property type="term" value="C:nucleus"/>
    <property type="evidence" value="ECO:0007669"/>
    <property type="project" value="UniProtKB-SubCell"/>
</dbReference>
<feature type="domain" description="C2H2-type" evidence="11">
    <location>
        <begin position="417"/>
        <end position="444"/>
    </location>
</feature>
<feature type="region of interest" description="Disordered" evidence="10">
    <location>
        <begin position="56"/>
        <end position="84"/>
    </location>
</feature>
<evidence type="ECO:0000256" key="1">
    <source>
        <dbReference type="ARBA" id="ARBA00004123"/>
    </source>
</evidence>
<keyword evidence="7" id="KW-0539">Nucleus</keyword>
<evidence type="ECO:0000256" key="9">
    <source>
        <dbReference type="PROSITE-ProRule" id="PRU00042"/>
    </source>
</evidence>
<keyword evidence="3" id="KW-0677">Repeat</keyword>
<evidence type="ECO:0000256" key="7">
    <source>
        <dbReference type="ARBA" id="ARBA00023242"/>
    </source>
</evidence>
<dbReference type="EMBL" id="GDQN01009909">
    <property type="protein sequence ID" value="JAT81145.1"/>
    <property type="molecule type" value="Transcribed_RNA"/>
</dbReference>
<dbReference type="InterPro" id="IPR050527">
    <property type="entry name" value="Snail/Krueppel_Znf"/>
</dbReference>
<evidence type="ECO:0000256" key="8">
    <source>
        <dbReference type="ARBA" id="ARBA00037948"/>
    </source>
</evidence>
<reference evidence="12" key="1">
    <citation type="submission" date="2015-09" db="EMBL/GenBank/DDBJ databases">
        <title>De novo assembly of Pectinophora gossypiella (Pink Bollworm) gut transcriptome.</title>
        <authorList>
            <person name="Tassone E.E."/>
        </authorList>
    </citation>
    <scope>NUCLEOTIDE SEQUENCE</scope>
</reference>
<dbReference type="SMART" id="SM00355">
    <property type="entry name" value="ZnF_C2H2"/>
    <property type="match status" value="2"/>
</dbReference>